<dbReference type="InterPro" id="IPR036259">
    <property type="entry name" value="MFS_trans_sf"/>
</dbReference>
<feature type="transmembrane region" description="Helical" evidence="4">
    <location>
        <begin position="168"/>
        <end position="190"/>
    </location>
</feature>
<dbReference type="GO" id="GO:0022857">
    <property type="term" value="F:transmembrane transporter activity"/>
    <property type="evidence" value="ECO:0007669"/>
    <property type="project" value="InterPro"/>
</dbReference>
<dbReference type="Gene3D" id="1.20.1250.20">
    <property type="entry name" value="MFS general substrate transporter like domains"/>
    <property type="match status" value="2"/>
</dbReference>
<dbReference type="EMBL" id="CP001823">
    <property type="protein sequence ID" value="ACZ37529.1"/>
    <property type="molecule type" value="Genomic_DNA"/>
</dbReference>
<dbReference type="SUPFAM" id="SSF103473">
    <property type="entry name" value="MFS general substrate transporter"/>
    <property type="match status" value="1"/>
</dbReference>
<organism evidence="6 7">
    <name type="scientific">Sphaerobacter thermophilus (strain ATCC 49802 / DSM 20745 / KCCM 41009 / NCIMB 13125 / S 6022)</name>
    <dbReference type="NCBI Taxonomy" id="479434"/>
    <lineage>
        <taxon>Bacteria</taxon>
        <taxon>Pseudomonadati</taxon>
        <taxon>Thermomicrobiota</taxon>
        <taxon>Thermomicrobia</taxon>
        <taxon>Sphaerobacterales</taxon>
        <taxon>Sphaerobacterineae</taxon>
        <taxon>Sphaerobacteraceae</taxon>
        <taxon>Sphaerobacter</taxon>
    </lineage>
</organism>
<feature type="transmembrane region" description="Helical" evidence="4">
    <location>
        <begin position="81"/>
        <end position="100"/>
    </location>
</feature>
<keyword evidence="2 4" id="KW-1133">Transmembrane helix</keyword>
<dbReference type="eggNOG" id="COG2814">
    <property type="taxonomic scope" value="Bacteria"/>
</dbReference>
<gene>
    <name evidence="6" type="ordered locus">Sthe_0090</name>
</gene>
<dbReference type="InParanoid" id="D1C5L3"/>
<evidence type="ECO:0000313" key="6">
    <source>
        <dbReference type="EMBL" id="ACZ37529.1"/>
    </source>
</evidence>
<evidence type="ECO:0000256" key="1">
    <source>
        <dbReference type="ARBA" id="ARBA00022692"/>
    </source>
</evidence>
<dbReference type="PANTHER" id="PTHR43129:SF1">
    <property type="entry name" value="FOSMIDOMYCIN RESISTANCE PROTEIN"/>
    <property type="match status" value="1"/>
</dbReference>
<proteinExistence type="predicted"/>
<name>D1C5L3_SPHTD</name>
<sequence>MSSPIAHPAASRAGTALVLISAGHFMSHFWLITLPSLFPILAVVFQVNYLQLGFLMTLYSVTSAIFQVPFGYLADRHGPKPILVFGLLVNGAGIGLSALAPNYSVLLVLALCAGVGQAVFHPADYAILSALFSAERAGKPYSLHTFTGFAGSAAAPLAIAGITRAFNWQVALAVAGLLGIIIAAAVALWLRVPAPVRPAPSPGAEGASRKGASFRFMLSRPFLLLFGFFVFTSMFTAGLQSFLPSTLTERYGVSLETANGMLTAFLVTLAIGVLAGGVLADRIRSYGRVIAISFTASTLLMLLVAAVPIPVWLLLPVFALAGGLQGIIMPSRDKLVRESSPEGAAGQSFAFVSVGFSVGGIISPPILGEVLNRGEPTLVFWGLALFLVLATVTVLIPARQPAKDRARTEERASV</sequence>
<keyword evidence="7" id="KW-1185">Reference proteome</keyword>
<protein>
    <submittedName>
        <fullName evidence="6">Major facilitator superfamily MFS_1</fullName>
    </submittedName>
</protein>
<dbReference type="Pfam" id="PF07690">
    <property type="entry name" value="MFS_1"/>
    <property type="match status" value="1"/>
</dbReference>
<feature type="domain" description="Major facilitator superfamily (MFS) profile" evidence="5">
    <location>
        <begin position="16"/>
        <end position="402"/>
    </location>
</feature>
<reference evidence="7" key="1">
    <citation type="submission" date="2009-11" db="EMBL/GenBank/DDBJ databases">
        <title>The complete chromosome 1 of Sphaerobacter thermophilus DSM 20745.</title>
        <authorList>
            <person name="Lucas S."/>
            <person name="Copeland A."/>
            <person name="Lapidus A."/>
            <person name="Glavina del Rio T."/>
            <person name="Dalin E."/>
            <person name="Tice H."/>
            <person name="Bruce D."/>
            <person name="Goodwin L."/>
            <person name="Pitluck S."/>
            <person name="Kyrpides N."/>
            <person name="Mavromatis K."/>
            <person name="Ivanova N."/>
            <person name="Mikhailova N."/>
            <person name="LaButti K.M."/>
            <person name="Clum A."/>
            <person name="Sun H.I."/>
            <person name="Brettin T."/>
            <person name="Detter J.C."/>
            <person name="Han C."/>
            <person name="Larimer F."/>
            <person name="Land M."/>
            <person name="Hauser L."/>
            <person name="Markowitz V."/>
            <person name="Cheng J.F."/>
            <person name="Hugenholtz P."/>
            <person name="Woyke T."/>
            <person name="Wu D."/>
            <person name="Steenblock K."/>
            <person name="Schneider S."/>
            <person name="Pukall R."/>
            <person name="Goeker M."/>
            <person name="Klenk H.P."/>
            <person name="Eisen J.A."/>
        </authorList>
    </citation>
    <scope>NUCLEOTIDE SEQUENCE [LARGE SCALE GENOMIC DNA]</scope>
    <source>
        <strain evidence="7">ATCC 49802 / DSM 20745 / S 6022</strain>
    </source>
</reference>
<dbReference type="InterPro" id="IPR011701">
    <property type="entry name" value="MFS"/>
</dbReference>
<dbReference type="STRING" id="479434.Sthe_0090"/>
<feature type="transmembrane region" description="Helical" evidence="4">
    <location>
        <begin position="311"/>
        <end position="328"/>
    </location>
</feature>
<feature type="transmembrane region" description="Helical" evidence="4">
    <location>
        <begin position="379"/>
        <end position="398"/>
    </location>
</feature>
<dbReference type="PANTHER" id="PTHR43129">
    <property type="entry name" value="FOSMIDOMYCIN RESISTANCE PROTEIN"/>
    <property type="match status" value="1"/>
</dbReference>
<accession>D1C5L3</accession>
<feature type="transmembrane region" description="Helical" evidence="4">
    <location>
        <begin position="143"/>
        <end position="162"/>
    </location>
</feature>
<feature type="transmembrane region" description="Helical" evidence="4">
    <location>
        <begin position="106"/>
        <end position="131"/>
    </location>
</feature>
<dbReference type="KEGG" id="sti:Sthe_0090"/>
<keyword evidence="1 4" id="KW-0812">Transmembrane</keyword>
<dbReference type="InterPro" id="IPR020846">
    <property type="entry name" value="MFS_dom"/>
</dbReference>
<reference evidence="6 7" key="2">
    <citation type="journal article" date="2010" name="Stand. Genomic Sci.">
        <title>Complete genome sequence of Desulfohalobium retbaense type strain (HR(100)).</title>
        <authorList>
            <person name="Spring S."/>
            <person name="Nolan M."/>
            <person name="Lapidus A."/>
            <person name="Glavina Del Rio T."/>
            <person name="Copeland A."/>
            <person name="Tice H."/>
            <person name="Cheng J.F."/>
            <person name="Lucas S."/>
            <person name="Land M."/>
            <person name="Chen F."/>
            <person name="Bruce D."/>
            <person name="Goodwin L."/>
            <person name="Pitluck S."/>
            <person name="Ivanova N."/>
            <person name="Mavromatis K."/>
            <person name="Mikhailova N."/>
            <person name="Pati A."/>
            <person name="Chen A."/>
            <person name="Palaniappan K."/>
            <person name="Hauser L."/>
            <person name="Chang Y.J."/>
            <person name="Jeffries C.D."/>
            <person name="Munk C."/>
            <person name="Kiss H."/>
            <person name="Chain P."/>
            <person name="Han C."/>
            <person name="Brettin T."/>
            <person name="Detter J.C."/>
            <person name="Schuler E."/>
            <person name="Goker M."/>
            <person name="Rohde M."/>
            <person name="Bristow J."/>
            <person name="Eisen J.A."/>
            <person name="Markowitz V."/>
            <person name="Hugenholtz P."/>
            <person name="Kyrpides N.C."/>
            <person name="Klenk H.P."/>
        </authorList>
    </citation>
    <scope>NUCLEOTIDE SEQUENCE [LARGE SCALE GENOMIC DNA]</scope>
    <source>
        <strain evidence="7">ATCC 49802 / DSM 20745 / S 6022</strain>
    </source>
</reference>
<evidence type="ECO:0000256" key="2">
    <source>
        <dbReference type="ARBA" id="ARBA00022989"/>
    </source>
</evidence>
<evidence type="ECO:0000259" key="5">
    <source>
        <dbReference type="PROSITE" id="PS50850"/>
    </source>
</evidence>
<evidence type="ECO:0000256" key="4">
    <source>
        <dbReference type="SAM" id="Phobius"/>
    </source>
</evidence>
<keyword evidence="3 4" id="KW-0472">Membrane</keyword>
<dbReference type="OrthoDB" id="9770492at2"/>
<feature type="transmembrane region" description="Helical" evidence="4">
    <location>
        <begin position="349"/>
        <end position="367"/>
    </location>
</feature>
<dbReference type="Proteomes" id="UP000002027">
    <property type="component" value="Chromosome 1"/>
</dbReference>
<dbReference type="PROSITE" id="PS50850">
    <property type="entry name" value="MFS"/>
    <property type="match status" value="1"/>
</dbReference>
<dbReference type="RefSeq" id="WP_012870578.1">
    <property type="nucleotide sequence ID" value="NC_013523.1"/>
</dbReference>
<evidence type="ECO:0000256" key="3">
    <source>
        <dbReference type="ARBA" id="ARBA00023136"/>
    </source>
</evidence>
<feature type="transmembrane region" description="Helical" evidence="4">
    <location>
        <begin position="53"/>
        <end position="74"/>
    </location>
</feature>
<dbReference type="GO" id="GO:0005886">
    <property type="term" value="C:plasma membrane"/>
    <property type="evidence" value="ECO:0007669"/>
    <property type="project" value="TreeGrafter"/>
</dbReference>
<feature type="transmembrane region" description="Helical" evidence="4">
    <location>
        <begin position="262"/>
        <end position="279"/>
    </location>
</feature>
<dbReference type="AlphaFoldDB" id="D1C5L3"/>
<feature type="transmembrane region" description="Helical" evidence="4">
    <location>
        <begin position="286"/>
        <end position="305"/>
    </location>
</feature>
<evidence type="ECO:0000313" key="7">
    <source>
        <dbReference type="Proteomes" id="UP000002027"/>
    </source>
</evidence>
<feature type="transmembrane region" description="Helical" evidence="4">
    <location>
        <begin position="222"/>
        <end position="242"/>
    </location>
</feature>
<dbReference type="HOGENOM" id="CLU_052485_1_0_0"/>